<dbReference type="AlphaFoldDB" id="A0A928Z2V9"/>
<gene>
    <name evidence="1" type="ORF">IQ266_03100</name>
</gene>
<evidence type="ECO:0000313" key="2">
    <source>
        <dbReference type="Proteomes" id="UP000625316"/>
    </source>
</evidence>
<protein>
    <submittedName>
        <fullName evidence="1">Uncharacterized protein</fullName>
    </submittedName>
</protein>
<dbReference type="Proteomes" id="UP000625316">
    <property type="component" value="Unassembled WGS sequence"/>
</dbReference>
<accession>A0A928Z2V9</accession>
<reference evidence="1" key="1">
    <citation type="submission" date="2020-10" db="EMBL/GenBank/DDBJ databases">
        <authorList>
            <person name="Castelo-Branco R."/>
            <person name="Eusebio N."/>
            <person name="Adriana R."/>
            <person name="Vieira A."/>
            <person name="Brugerolle De Fraissinette N."/>
            <person name="Rezende De Castro R."/>
            <person name="Schneider M.P."/>
            <person name="Vasconcelos V."/>
            <person name="Leao P.N."/>
        </authorList>
    </citation>
    <scope>NUCLEOTIDE SEQUENCE</scope>
    <source>
        <strain evidence="1">LEGE 11480</strain>
    </source>
</reference>
<keyword evidence="2" id="KW-1185">Reference proteome</keyword>
<comment type="caution">
    <text evidence="1">The sequence shown here is derived from an EMBL/GenBank/DDBJ whole genome shotgun (WGS) entry which is preliminary data.</text>
</comment>
<organism evidence="1 2">
    <name type="scientific">Romeriopsis navalis LEGE 11480</name>
    <dbReference type="NCBI Taxonomy" id="2777977"/>
    <lineage>
        <taxon>Bacteria</taxon>
        <taxon>Bacillati</taxon>
        <taxon>Cyanobacteriota</taxon>
        <taxon>Cyanophyceae</taxon>
        <taxon>Leptolyngbyales</taxon>
        <taxon>Leptolyngbyaceae</taxon>
        <taxon>Romeriopsis</taxon>
        <taxon>Romeriopsis navalis</taxon>
    </lineage>
</organism>
<dbReference type="RefSeq" id="WP_264323569.1">
    <property type="nucleotide sequence ID" value="NZ_JADEXQ010000006.1"/>
</dbReference>
<evidence type="ECO:0000313" key="1">
    <source>
        <dbReference type="EMBL" id="MBE9028745.1"/>
    </source>
</evidence>
<name>A0A928Z2V9_9CYAN</name>
<proteinExistence type="predicted"/>
<sequence length="94" mass="10282">MDQLATFIQTVFDNPPVAYNPVNQTLKGWALYCLRDRGLKVDTVVNNADFEVQSKVGSMRFKVAKSGDALDPDVAWIVLDANGQQAKIVPAASK</sequence>
<dbReference type="EMBL" id="JADEXQ010000006">
    <property type="protein sequence ID" value="MBE9028745.1"/>
    <property type="molecule type" value="Genomic_DNA"/>
</dbReference>